<feature type="region of interest" description="Disordered" evidence="1">
    <location>
        <begin position="17"/>
        <end position="47"/>
    </location>
</feature>
<reference evidence="2" key="1">
    <citation type="journal article" date="2021" name="PeerJ">
        <title>Extensive microbial diversity within the chicken gut microbiome revealed by metagenomics and culture.</title>
        <authorList>
            <person name="Gilroy R."/>
            <person name="Ravi A."/>
            <person name="Getino M."/>
            <person name="Pursley I."/>
            <person name="Horton D.L."/>
            <person name="Alikhan N.F."/>
            <person name="Baker D."/>
            <person name="Gharbi K."/>
            <person name="Hall N."/>
            <person name="Watson M."/>
            <person name="Adriaenssens E.M."/>
            <person name="Foster-Nyarko E."/>
            <person name="Jarju S."/>
            <person name="Secka A."/>
            <person name="Antonio M."/>
            <person name="Oren A."/>
            <person name="Chaudhuri R.R."/>
            <person name="La Ragione R."/>
            <person name="Hildebrand F."/>
            <person name="Pallen M.J."/>
        </authorList>
    </citation>
    <scope>NUCLEOTIDE SEQUENCE</scope>
    <source>
        <strain evidence="2">CHK160-9182</strain>
    </source>
</reference>
<comment type="caution">
    <text evidence="2">The sequence shown here is derived from an EMBL/GenBank/DDBJ whole genome shotgun (WGS) entry which is preliminary data.</text>
</comment>
<evidence type="ECO:0000313" key="2">
    <source>
        <dbReference type="EMBL" id="HIW06939.1"/>
    </source>
</evidence>
<proteinExistence type="predicted"/>
<protein>
    <submittedName>
        <fullName evidence="2">Uncharacterized protein</fullName>
    </submittedName>
</protein>
<name>A0A9D1Q6F0_9GAMM</name>
<evidence type="ECO:0000256" key="1">
    <source>
        <dbReference type="SAM" id="MobiDB-lite"/>
    </source>
</evidence>
<evidence type="ECO:0000313" key="3">
    <source>
        <dbReference type="Proteomes" id="UP000823934"/>
    </source>
</evidence>
<accession>A0A9D1Q6F0</accession>
<reference evidence="2" key="2">
    <citation type="submission" date="2021-04" db="EMBL/GenBank/DDBJ databases">
        <authorList>
            <person name="Gilroy R."/>
        </authorList>
    </citation>
    <scope>NUCLEOTIDE SEQUENCE</scope>
    <source>
        <strain evidence="2">CHK160-9182</strain>
    </source>
</reference>
<gene>
    <name evidence="2" type="ORF">H9889_06400</name>
</gene>
<dbReference type="AlphaFoldDB" id="A0A9D1Q6F0"/>
<sequence length="47" mass="4969">MSDELDDLTFDLDNLYEGVAGNSENPMDTSEPEEVEDVGCAGGACTL</sequence>
<dbReference type="Proteomes" id="UP000823934">
    <property type="component" value="Unassembled WGS sequence"/>
</dbReference>
<organism evidence="2 3">
    <name type="scientific">Candidatus Ignatzschineria merdigallinarum</name>
    <dbReference type="NCBI Taxonomy" id="2838621"/>
    <lineage>
        <taxon>Bacteria</taxon>
        <taxon>Pseudomonadati</taxon>
        <taxon>Pseudomonadota</taxon>
        <taxon>Gammaproteobacteria</taxon>
        <taxon>Cardiobacteriales</taxon>
        <taxon>Ignatzschineriaceae</taxon>
        <taxon>Ignatzschineria</taxon>
    </lineage>
</organism>
<dbReference type="EMBL" id="DXHP01000139">
    <property type="protein sequence ID" value="HIW06939.1"/>
    <property type="molecule type" value="Genomic_DNA"/>
</dbReference>